<organism evidence="1 2">
    <name type="scientific">Catharanthus roseus</name>
    <name type="common">Madagascar periwinkle</name>
    <name type="synonym">Vinca rosea</name>
    <dbReference type="NCBI Taxonomy" id="4058"/>
    <lineage>
        <taxon>Eukaryota</taxon>
        <taxon>Viridiplantae</taxon>
        <taxon>Streptophyta</taxon>
        <taxon>Embryophyta</taxon>
        <taxon>Tracheophyta</taxon>
        <taxon>Spermatophyta</taxon>
        <taxon>Magnoliopsida</taxon>
        <taxon>eudicotyledons</taxon>
        <taxon>Gunneridae</taxon>
        <taxon>Pentapetalae</taxon>
        <taxon>asterids</taxon>
        <taxon>lamiids</taxon>
        <taxon>Gentianales</taxon>
        <taxon>Apocynaceae</taxon>
        <taxon>Rauvolfioideae</taxon>
        <taxon>Vinceae</taxon>
        <taxon>Catharanthinae</taxon>
        <taxon>Catharanthus</taxon>
    </lineage>
</organism>
<sequence length="809" mass="87806">MGEEGEKGKEEREIEVKEGGKRKEVVVVMDTPERSRNQIATPVSKFEESPVFNFLNNLSPIKPVKSVHITQTLNALSFAALPSIFTSPHVSNLKETRFLRRHQLVDPSKPEFSSDNGNKTAVEEGHAKVVNSSNEQQQNTDLGNSLVEVPEELSNNDCSKLAVALARTLNYECTPVSSSKTSNPAEGKCVSEFASTSGALVPFGQAVSEKGLFGNGVCTEGISQTSQIGDPAGCEWENLITDAADLLIFDSPDDVGTANKLLDPATGLYSETTNDMPKLLGPGEQGDGNETDNPSTQPGEGSYLKEFSEIQDMLASSSLDNNCKDGALSEKTESEPVSHLYRGMRRRCLVFEMGGTRRKHFDENSSSVSPILMQDGNTPSSSKQILPMKTGNDSAKRILPGIGLHLNALATTPKEYKVIKQDASVSGRLVIAPSSTSNFHSTVTGKGPVNESLEMMPIERDMDPDENGVPLLEDPSQASVDMVTEEFNQSSPKKKRRRVEQAGESEGCKRCNCKKSKCLKLYCECFAAGVYCVEPCSCQECFNKPIHEDTVLATRKQIESRNPLAFAPKVIRSSDSVSEAGDDSSKTPASARHKRGCNCKKSGCLKKYCECYQGGVGCSISCRCEGCKNAFGRKDGSLFVGAEADLEEDETEVLDKSTKERILHKTGSQNDVEQNPESAPPATPFRCPRPFSQGPFSSKRKPPRSSLPSIGGPSSLFANQGPLAKTSFLPPPQPKFDKHFERVMEDEEMPDMLVQGNNGSPITGIKSSSPNSKRVSPPHCNFGMSPGRRSSRKLILQSIPAFPSLTPKH</sequence>
<gene>
    <name evidence="1" type="ORF">M9H77_35217</name>
</gene>
<accession>A0ACB9ZQI9</accession>
<dbReference type="Proteomes" id="UP001060085">
    <property type="component" value="Linkage Group LG08"/>
</dbReference>
<evidence type="ECO:0000313" key="1">
    <source>
        <dbReference type="EMBL" id="KAI5649212.1"/>
    </source>
</evidence>
<proteinExistence type="predicted"/>
<keyword evidence="2" id="KW-1185">Reference proteome</keyword>
<evidence type="ECO:0000313" key="2">
    <source>
        <dbReference type="Proteomes" id="UP001060085"/>
    </source>
</evidence>
<name>A0ACB9ZQI9_CATRO</name>
<reference evidence="2" key="1">
    <citation type="journal article" date="2023" name="Nat. Plants">
        <title>Single-cell RNA sequencing provides a high-resolution roadmap for understanding the multicellular compartmentation of specialized metabolism.</title>
        <authorList>
            <person name="Sun S."/>
            <person name="Shen X."/>
            <person name="Li Y."/>
            <person name="Li Y."/>
            <person name="Wang S."/>
            <person name="Li R."/>
            <person name="Zhang H."/>
            <person name="Shen G."/>
            <person name="Guo B."/>
            <person name="Wei J."/>
            <person name="Xu J."/>
            <person name="St-Pierre B."/>
            <person name="Chen S."/>
            <person name="Sun C."/>
        </authorList>
    </citation>
    <scope>NUCLEOTIDE SEQUENCE [LARGE SCALE GENOMIC DNA]</scope>
</reference>
<comment type="caution">
    <text evidence="1">The sequence shown here is derived from an EMBL/GenBank/DDBJ whole genome shotgun (WGS) entry which is preliminary data.</text>
</comment>
<protein>
    <submittedName>
        <fullName evidence="1">Uncharacterized protein</fullName>
    </submittedName>
</protein>
<dbReference type="EMBL" id="CM044708">
    <property type="protein sequence ID" value="KAI5649212.1"/>
    <property type="molecule type" value="Genomic_DNA"/>
</dbReference>